<dbReference type="PANTHER" id="PTHR47039">
    <property type="entry name" value="INOSITOL POLYPHOSPHATE 5-PHOSPHATASE E"/>
    <property type="match status" value="1"/>
</dbReference>
<dbReference type="AlphaFoldDB" id="A0ABD3WDB5"/>
<dbReference type="InterPro" id="IPR036691">
    <property type="entry name" value="Endo/exonu/phosph_ase_sf"/>
</dbReference>
<feature type="compositionally biased region" description="Basic and acidic residues" evidence="1">
    <location>
        <begin position="49"/>
        <end position="88"/>
    </location>
</feature>
<dbReference type="SUPFAM" id="SSF56219">
    <property type="entry name" value="DNase I-like"/>
    <property type="match status" value="1"/>
</dbReference>
<evidence type="ECO:0000313" key="3">
    <source>
        <dbReference type="EMBL" id="KAL3871919.1"/>
    </source>
</evidence>
<proteinExistence type="predicted"/>
<dbReference type="InterPro" id="IPR053321">
    <property type="entry name" value="IPP-5-Phosphatase_Type_IV"/>
</dbReference>
<dbReference type="PANTHER" id="PTHR47039:SF1">
    <property type="entry name" value="INOSITOL POLYPHOSPHATE 5-PHOSPHATASE E"/>
    <property type="match status" value="1"/>
</dbReference>
<keyword evidence="4" id="KW-1185">Reference proteome</keyword>
<feature type="compositionally biased region" description="Polar residues" evidence="1">
    <location>
        <begin position="249"/>
        <end position="279"/>
    </location>
</feature>
<feature type="compositionally biased region" description="Basic residues" evidence="1">
    <location>
        <begin position="16"/>
        <end position="34"/>
    </location>
</feature>
<feature type="region of interest" description="Disordered" evidence="1">
    <location>
        <begin position="195"/>
        <end position="307"/>
    </location>
</feature>
<evidence type="ECO:0000259" key="2">
    <source>
        <dbReference type="SMART" id="SM00128"/>
    </source>
</evidence>
<dbReference type="InterPro" id="IPR000300">
    <property type="entry name" value="IPPc"/>
</dbReference>
<sequence length="834" mass="93431">MEVVDKGVQSTPKTFSKSKKKKSAVAKLAERKRRSDSGSEFGSTASLQNKKEPENEKLNESKKSNKSEDIIKTQKTSIDVKDQNKESNDIFSSGSLKALKKDNLPKPKPRARHSSKDKIISQEEAGKSGENATKKSMGLESIDGQSDYIPPPLPMDIDQELLKEDIEANSGEYISGRIPSDATLHRFRAMKMVPEKQDSVESMINSPFTPKPPSTPKSGRRFSKGEKRNRDQNSSGEEADVDSKRQVSEETMQSLKKVSSVNNDKMNNESQKVSSQNNSKIEHKRSDVESMETSINGKMHFDEKSVKSAGAKDFFQRLEPGSEREQEKSDIETLGSASDLKAISDSYKKVLQTENTLDLQISTSKGIDKYLHDKPPSPGRLAPISPKNPPPPLSHDVKSTSLRTAYKADSSYTPADLKPFSRTFSGGSFPLSNAELMSHRSFSSANASHSLLIKEARDRMKPGTIYATLCSEAELVRYFPEKKASIWVGTWNMAEIKQVTNPIDDFMLPETSEYVQDLYAVGTQENSLNKKEWEILLQETLGPSHVLFHSVTHGALHLAIFIKRDLIWFCSVPEDDIVQTRAVTMVKTKGAIGIGFTFFGNSYLFINCHFAPGDEKKKDRLGDYQKIIRQLNLPKAASNSSPKSSADVTARYDYVFWMGDMNFRIEIYKGKQAVEDLVTSIQDKQHPNFEDLLSGDQLTKLLVEGAIFTGFQEGRINFKPTYKFDIGADTYDTSAKNRIPSYTDRILYRTKKKNSTACICYDSPASIRCSDHRPVYAVFDTVIQPGKEINLQMASGYFDRSVYMEANKRRAMKVEVVKKLTEGRDKSSSVCSIQ</sequence>
<dbReference type="Pfam" id="PF22669">
    <property type="entry name" value="Exo_endo_phos2"/>
    <property type="match status" value="1"/>
</dbReference>
<reference evidence="3 4" key="1">
    <citation type="submission" date="2024-11" db="EMBL/GenBank/DDBJ databases">
        <title>Chromosome-level genome assembly of the freshwater bivalve Anodonta woodiana.</title>
        <authorList>
            <person name="Chen X."/>
        </authorList>
    </citation>
    <scope>NUCLEOTIDE SEQUENCE [LARGE SCALE GENOMIC DNA]</scope>
    <source>
        <strain evidence="3">MN2024</strain>
        <tissue evidence="3">Gills</tissue>
    </source>
</reference>
<feature type="domain" description="Inositol polyphosphate-related phosphatase" evidence="2">
    <location>
        <begin position="482"/>
        <end position="787"/>
    </location>
</feature>
<dbReference type="Gene3D" id="3.60.10.10">
    <property type="entry name" value="Endonuclease/exonuclease/phosphatase"/>
    <property type="match status" value="1"/>
</dbReference>
<evidence type="ECO:0000313" key="4">
    <source>
        <dbReference type="Proteomes" id="UP001634394"/>
    </source>
</evidence>
<gene>
    <name evidence="3" type="ORF">ACJMK2_039891</name>
</gene>
<accession>A0ABD3WDB5</accession>
<comment type="caution">
    <text evidence="3">The sequence shown here is derived from an EMBL/GenBank/DDBJ whole genome shotgun (WGS) entry which is preliminary data.</text>
</comment>
<dbReference type="EMBL" id="JBJQND010000007">
    <property type="protein sequence ID" value="KAL3871919.1"/>
    <property type="molecule type" value="Genomic_DNA"/>
</dbReference>
<dbReference type="Proteomes" id="UP001634394">
    <property type="component" value="Unassembled WGS sequence"/>
</dbReference>
<dbReference type="SMART" id="SM00128">
    <property type="entry name" value="IPPc"/>
    <property type="match status" value="1"/>
</dbReference>
<organism evidence="3 4">
    <name type="scientific">Sinanodonta woodiana</name>
    <name type="common">Chinese pond mussel</name>
    <name type="synonym">Anodonta woodiana</name>
    <dbReference type="NCBI Taxonomy" id="1069815"/>
    <lineage>
        <taxon>Eukaryota</taxon>
        <taxon>Metazoa</taxon>
        <taxon>Spiralia</taxon>
        <taxon>Lophotrochozoa</taxon>
        <taxon>Mollusca</taxon>
        <taxon>Bivalvia</taxon>
        <taxon>Autobranchia</taxon>
        <taxon>Heteroconchia</taxon>
        <taxon>Palaeoheterodonta</taxon>
        <taxon>Unionida</taxon>
        <taxon>Unionoidea</taxon>
        <taxon>Unionidae</taxon>
        <taxon>Unioninae</taxon>
        <taxon>Sinanodonta</taxon>
    </lineage>
</organism>
<feature type="region of interest" description="Disordered" evidence="1">
    <location>
        <begin position="368"/>
        <end position="398"/>
    </location>
</feature>
<feature type="compositionally biased region" description="Basic and acidic residues" evidence="1">
    <location>
        <begin position="114"/>
        <end position="127"/>
    </location>
</feature>
<evidence type="ECO:0000256" key="1">
    <source>
        <dbReference type="SAM" id="MobiDB-lite"/>
    </source>
</evidence>
<protein>
    <recommendedName>
        <fullName evidence="2">Inositol polyphosphate-related phosphatase domain-containing protein</fullName>
    </recommendedName>
</protein>
<feature type="region of interest" description="Disordered" evidence="1">
    <location>
        <begin position="1"/>
        <end position="155"/>
    </location>
</feature>
<feature type="compositionally biased region" description="Polar residues" evidence="1">
    <location>
        <begin position="38"/>
        <end position="48"/>
    </location>
</feature>
<name>A0ABD3WDB5_SINWO</name>